<dbReference type="EMBL" id="JN712910">
    <property type="protein sequence ID" value="AEZ50537.1"/>
    <property type="molecule type" value="Genomic_DNA"/>
</dbReference>
<dbReference type="Pfam" id="PF12322">
    <property type="entry name" value="T4_baseplate"/>
    <property type="match status" value="1"/>
</dbReference>
<gene>
    <name evidence="2" type="ORF">BCD7_0090</name>
</gene>
<dbReference type="InterPro" id="IPR024364">
    <property type="entry name" value="Baseplate_phage_T4-like"/>
</dbReference>
<dbReference type="Proteomes" id="UP000006298">
    <property type="component" value="Segment"/>
</dbReference>
<dbReference type="GeneID" id="14011609"/>
<feature type="region of interest" description="Disordered" evidence="1">
    <location>
        <begin position="235"/>
        <end position="257"/>
    </location>
</feature>
<accession>J9PUD8</accession>
<name>J9PUD8_9CAUD</name>
<protein>
    <submittedName>
        <fullName evidence="2">Uncharacterized protein</fullName>
    </submittedName>
</protein>
<organism evidence="2 3">
    <name type="scientific">Bacillus phage BCD7</name>
    <dbReference type="NCBI Taxonomy" id="1136534"/>
    <lineage>
        <taxon>Viruses</taxon>
        <taxon>Duplodnaviria</taxon>
        <taxon>Heunggongvirae</taxon>
        <taxon>Uroviricota</taxon>
        <taxon>Caudoviricetes</taxon>
        <taxon>Becedseptimavirus</taxon>
        <taxon>Becedseptimavirus BCD7</taxon>
    </lineage>
</organism>
<keyword evidence="3" id="KW-1185">Reference proteome</keyword>
<dbReference type="KEGG" id="vg:14011609"/>
<evidence type="ECO:0000256" key="1">
    <source>
        <dbReference type="SAM" id="MobiDB-lite"/>
    </source>
</evidence>
<dbReference type="RefSeq" id="YP_007005941.1">
    <property type="nucleotide sequence ID" value="NC_019515.1"/>
</dbReference>
<reference evidence="2 3" key="1">
    <citation type="submission" date="2011-09" db="EMBL/GenBank/DDBJ databases">
        <title>Complete Genome Sequence of Bacillus cereus Bacteriophage BCD7.</title>
        <authorList>
            <person name="Lee J.-H."/>
            <person name="Shin H."/>
            <person name="Son B."/>
            <person name="Ryu S."/>
        </authorList>
    </citation>
    <scope>NUCLEOTIDE SEQUENCE [LARGE SCALE GENOMIC DNA]</scope>
</reference>
<sequence>MPSNKPTLKEVLEADEFELPVGTTINGVFHKTAKLTEMDGYVEEAIAEKNVRQNYAKVVTEALHGVVERIGSVEKKNIDRGVIKSLTAPDRDFLMLMNYKVTMGDNIEWTGVCPKCEAKMDMNVDVDSIPITYLAHDEKKEWTFELPRGVKNDEGTYCKEMTISLPNGYAQEKVFPQYFINESTAMSVMLSFITEGIKGYGHCSPDTFKGMSKRDRKFIAQQMAKQEIGPDLSPQAICPSCGHEHKQPIPPTTLLGE</sequence>
<evidence type="ECO:0000313" key="3">
    <source>
        <dbReference type="Proteomes" id="UP000006298"/>
    </source>
</evidence>
<proteinExistence type="predicted"/>
<evidence type="ECO:0000313" key="2">
    <source>
        <dbReference type="EMBL" id="AEZ50537.1"/>
    </source>
</evidence>